<dbReference type="Proteomes" id="UP000027866">
    <property type="component" value="Unassembled WGS sequence"/>
</dbReference>
<dbReference type="RefSeq" id="WP_034902454.1">
    <property type="nucleotide sequence ID" value="NZ_CP017057.1"/>
</dbReference>
<evidence type="ECO:0000313" key="2">
    <source>
        <dbReference type="EMBL" id="KEO96467.1"/>
    </source>
</evidence>
<keyword evidence="3" id="KW-1185">Reference proteome</keyword>
<dbReference type="KEGG" id="elq:Ga0102493_11815"/>
<dbReference type="PATRIC" id="fig|39960.10.peg.3067"/>
<feature type="transmembrane region" description="Helical" evidence="1">
    <location>
        <begin position="6"/>
        <end position="24"/>
    </location>
</feature>
<keyword evidence="1" id="KW-0472">Membrane</keyword>
<name>A0A074NFQ9_9SPHN</name>
<dbReference type="EMBL" id="JMIX01000005">
    <property type="protein sequence ID" value="KEO96467.1"/>
    <property type="molecule type" value="Genomic_DNA"/>
</dbReference>
<evidence type="ECO:0000256" key="1">
    <source>
        <dbReference type="SAM" id="Phobius"/>
    </source>
</evidence>
<sequence length="61" mass="6198">MSNTSTIIPALAWACVIILVAFVMQSQGVSDPATAGIIFGLTGAAWGSLQSDTPCGRGCLQ</sequence>
<keyword evidence="1" id="KW-0812">Transmembrane</keyword>
<dbReference type="AlphaFoldDB" id="A0A074NFQ9"/>
<keyword evidence="1" id="KW-1133">Transmembrane helix</keyword>
<comment type="caution">
    <text evidence="2">The sequence shown here is derived from an EMBL/GenBank/DDBJ whole genome shotgun (WGS) entry which is preliminary data.</text>
</comment>
<protein>
    <submittedName>
        <fullName evidence="2">Uncharacterized protein</fullName>
    </submittedName>
</protein>
<organism evidence="2 3">
    <name type="scientific">Erythrobacter litoralis</name>
    <dbReference type="NCBI Taxonomy" id="39960"/>
    <lineage>
        <taxon>Bacteria</taxon>
        <taxon>Pseudomonadati</taxon>
        <taxon>Pseudomonadota</taxon>
        <taxon>Alphaproteobacteria</taxon>
        <taxon>Sphingomonadales</taxon>
        <taxon>Erythrobacteraceae</taxon>
        <taxon>Erythrobacter/Porphyrobacter group</taxon>
        <taxon>Erythrobacter</taxon>
    </lineage>
</organism>
<reference evidence="2 3" key="1">
    <citation type="submission" date="2014-04" db="EMBL/GenBank/DDBJ databases">
        <title>A comprehensive comparison of genomes of Erythrobacter spp. Strains.</title>
        <authorList>
            <person name="Zheng Q."/>
        </authorList>
    </citation>
    <scope>NUCLEOTIDE SEQUENCE [LARGE SCALE GENOMIC DNA]</scope>
    <source>
        <strain evidence="2 3">DSM 8509</strain>
    </source>
</reference>
<evidence type="ECO:0000313" key="3">
    <source>
        <dbReference type="Proteomes" id="UP000027866"/>
    </source>
</evidence>
<accession>A0A074NFQ9</accession>
<proteinExistence type="predicted"/>
<gene>
    <name evidence="2" type="ORF">EH32_09565</name>
</gene>